<dbReference type="RefSeq" id="XP_001272091.1">
    <property type="nucleotide sequence ID" value="XM_001272090.1"/>
</dbReference>
<keyword evidence="5" id="KW-1185">Reference proteome</keyword>
<evidence type="ECO:0000256" key="1">
    <source>
        <dbReference type="SAM" id="MobiDB-lite"/>
    </source>
</evidence>
<dbReference type="OMA" id="QYSAPYR"/>
<evidence type="ECO:0008006" key="6">
    <source>
        <dbReference type="Google" id="ProtNLM"/>
    </source>
</evidence>
<feature type="region of interest" description="Disordered" evidence="1">
    <location>
        <begin position="249"/>
        <end position="286"/>
    </location>
</feature>
<feature type="signal peptide" evidence="3">
    <location>
        <begin position="1"/>
        <end position="25"/>
    </location>
</feature>
<dbReference type="AlphaFoldDB" id="A1CIG0"/>
<dbReference type="EMBL" id="DS027054">
    <property type="protein sequence ID" value="EAW10665.1"/>
    <property type="molecule type" value="Genomic_DNA"/>
</dbReference>
<keyword evidence="2" id="KW-0472">Membrane</keyword>
<name>A1CIG0_ASPCL</name>
<evidence type="ECO:0000313" key="5">
    <source>
        <dbReference type="Proteomes" id="UP000006701"/>
    </source>
</evidence>
<dbReference type="eggNOG" id="ENOG502SK6S">
    <property type="taxonomic scope" value="Eukaryota"/>
</dbReference>
<dbReference type="GeneID" id="4703808"/>
<dbReference type="VEuPathDB" id="FungiDB:ACLA_051370"/>
<organism evidence="4 5">
    <name type="scientific">Aspergillus clavatus (strain ATCC 1007 / CBS 513.65 / DSM 816 / NCTC 3887 / NRRL 1 / QM 1276 / 107)</name>
    <dbReference type="NCBI Taxonomy" id="344612"/>
    <lineage>
        <taxon>Eukaryota</taxon>
        <taxon>Fungi</taxon>
        <taxon>Dikarya</taxon>
        <taxon>Ascomycota</taxon>
        <taxon>Pezizomycotina</taxon>
        <taxon>Eurotiomycetes</taxon>
        <taxon>Eurotiomycetidae</taxon>
        <taxon>Eurotiales</taxon>
        <taxon>Aspergillaceae</taxon>
        <taxon>Aspergillus</taxon>
        <taxon>Aspergillus subgen. Fumigati</taxon>
    </lineage>
</organism>
<keyword evidence="2" id="KW-1133">Transmembrane helix</keyword>
<accession>A1CIG0</accession>
<feature type="chain" id="PRO_5002633193" description="GPI anchored protein" evidence="3">
    <location>
        <begin position="26"/>
        <end position="406"/>
    </location>
</feature>
<proteinExistence type="predicted"/>
<protein>
    <recommendedName>
        <fullName evidence="6">GPI anchored protein</fullName>
    </recommendedName>
</protein>
<dbReference type="OrthoDB" id="5425848at2759"/>
<gene>
    <name evidence="4" type="ORF">ACLA_051370</name>
</gene>
<keyword evidence="2" id="KW-0812">Transmembrane</keyword>
<evidence type="ECO:0000256" key="2">
    <source>
        <dbReference type="SAM" id="Phobius"/>
    </source>
</evidence>
<reference evidence="4 5" key="1">
    <citation type="journal article" date="2008" name="PLoS Genet.">
        <title>Genomic islands in the pathogenic filamentous fungus Aspergillus fumigatus.</title>
        <authorList>
            <person name="Fedorova N.D."/>
            <person name="Khaldi N."/>
            <person name="Joardar V.S."/>
            <person name="Maiti R."/>
            <person name="Amedeo P."/>
            <person name="Anderson M.J."/>
            <person name="Crabtree J."/>
            <person name="Silva J.C."/>
            <person name="Badger J.H."/>
            <person name="Albarraq A."/>
            <person name="Angiuoli S."/>
            <person name="Bussey H."/>
            <person name="Bowyer P."/>
            <person name="Cotty P.J."/>
            <person name="Dyer P.S."/>
            <person name="Egan A."/>
            <person name="Galens K."/>
            <person name="Fraser-Liggett C.M."/>
            <person name="Haas B.J."/>
            <person name="Inman J.M."/>
            <person name="Kent R."/>
            <person name="Lemieux S."/>
            <person name="Malavazi I."/>
            <person name="Orvis J."/>
            <person name="Roemer T."/>
            <person name="Ronning C.M."/>
            <person name="Sundaram J.P."/>
            <person name="Sutton G."/>
            <person name="Turner G."/>
            <person name="Venter J.C."/>
            <person name="White O.R."/>
            <person name="Whitty B.R."/>
            <person name="Youngman P."/>
            <person name="Wolfe K.H."/>
            <person name="Goldman G.H."/>
            <person name="Wortman J.R."/>
            <person name="Jiang B."/>
            <person name="Denning D.W."/>
            <person name="Nierman W.C."/>
        </authorList>
    </citation>
    <scope>NUCLEOTIDE SEQUENCE [LARGE SCALE GENOMIC DNA]</scope>
    <source>
        <strain evidence="5">ATCC 1007 / CBS 513.65 / DSM 816 / NCTC 3887 / NRRL 1</strain>
    </source>
</reference>
<dbReference type="KEGG" id="act:ACLA_051370"/>
<evidence type="ECO:0000313" key="4">
    <source>
        <dbReference type="EMBL" id="EAW10665.1"/>
    </source>
</evidence>
<sequence>MKTSLLLQPALSMLAVFSQLRCSAATSLEDEEASLEKRCANPCGYYGQLCCASSQTCGTNGKGEAVCLESAGGSGSGSSGSWGYFTTTFTDAQTITSTWSSWIPGVTGSHSCRPELGETACGDTCCGAAFVCANNQCIVGSSSIWATATALPPVRGTSQSTVTQTASVTTTQPFEAPVGTDGATLIGVGAGGGGLSGGAIAGIVIGVIAGVFLLLLLCACMCCKGALDALFACLGLGGRRRRKETTYVEDRYHHHAHGSKPPAGRTWFGSRPPAPEGGGGGGGEEKSRWGSLATIGIVLGAIALCLGLRRHKDQDEKSDYTYSSTYYSDYYTSASSESSDRRTRDTRRSRPSRHRRGLLRVVCTITFFDFFSCFLFWHVARLAMHDDYLWVVLPFMTLMDQTRKMM</sequence>
<feature type="transmembrane region" description="Helical" evidence="2">
    <location>
        <begin position="357"/>
        <end position="380"/>
    </location>
</feature>
<dbReference type="HOGENOM" id="CLU_043314_1_0_1"/>
<dbReference type="Proteomes" id="UP000006701">
    <property type="component" value="Unassembled WGS sequence"/>
</dbReference>
<keyword evidence="3" id="KW-0732">Signal</keyword>
<evidence type="ECO:0000256" key="3">
    <source>
        <dbReference type="SAM" id="SignalP"/>
    </source>
</evidence>